<dbReference type="GO" id="GO:0006351">
    <property type="term" value="P:DNA-templated transcription"/>
    <property type="evidence" value="ECO:0007669"/>
    <property type="project" value="InterPro"/>
</dbReference>
<evidence type="ECO:0000256" key="1">
    <source>
        <dbReference type="ARBA" id="ARBA00004123"/>
    </source>
</evidence>
<feature type="compositionally biased region" description="Basic and acidic residues" evidence="8">
    <location>
        <begin position="1"/>
        <end position="13"/>
    </location>
</feature>
<evidence type="ECO:0000259" key="9">
    <source>
        <dbReference type="PROSITE" id="PS50048"/>
    </source>
</evidence>
<feature type="domain" description="Zn(2)-C6 fungal-type" evidence="9">
    <location>
        <begin position="31"/>
        <end position="59"/>
    </location>
</feature>
<evidence type="ECO:0000256" key="5">
    <source>
        <dbReference type="ARBA" id="ARBA00023125"/>
    </source>
</evidence>
<dbReference type="SUPFAM" id="SSF57701">
    <property type="entry name" value="Zn2/Cys6 DNA-binding domain"/>
    <property type="match status" value="1"/>
</dbReference>
<dbReference type="SMART" id="SM00906">
    <property type="entry name" value="Fungal_trans"/>
    <property type="match status" value="1"/>
</dbReference>
<dbReference type="PROSITE" id="PS50048">
    <property type="entry name" value="ZN2_CY6_FUNGAL_2"/>
    <property type="match status" value="1"/>
</dbReference>
<dbReference type="Pfam" id="PF00172">
    <property type="entry name" value="Zn_clus"/>
    <property type="match status" value="1"/>
</dbReference>
<comment type="caution">
    <text evidence="10">The sequence shown here is derived from an EMBL/GenBank/DDBJ whole genome shotgun (WGS) entry which is preliminary data.</text>
</comment>
<dbReference type="CDD" id="cd14723">
    <property type="entry name" value="ZIP_Ppr1"/>
    <property type="match status" value="1"/>
</dbReference>
<dbReference type="GO" id="GO:0043565">
    <property type="term" value="F:sequence-specific DNA binding"/>
    <property type="evidence" value="ECO:0007669"/>
    <property type="project" value="TreeGrafter"/>
</dbReference>
<sequence length="718" mass="83290">MSDKDKDKEDNSQPKKKLKTSSNKISRAISACKRCRSKKIKCDQKFPQCTKCQINNVECIGVDPVTGREIPRSYIVYLEDKIKNLENKLNLLEGGNVTEIEKSKSQSQSHFSPIEKESPGSNSITFSKLVSTALKVSDNKEVPSEVLDDDSLPAVLPPKYTALQFLQIYFHQCNSQLPLFHREEFIQNYFIPIYGSIDLNQTNLASNNKSTTSKFETNECWFDSYKIQFQKLLNENLSIPKISNQITPPRKYYKALYFLNLVFAIASSVHHLKYPKQISNSFLISAMKYKYEMEDALENLSAILLYAYYSIMRPTNPGIWYIMGQVLRITVDLDLQNEKITKSKQMINIDNFTRDKRRRIFWCCYSIDRQICFYLDRPFGIPDESINTPYPCLLDDSNILPGDIITNYNAKDVVSYKNVSLAFFEIRKIQSEVTKILYTSAEIPRAFNSLTDWKEYINKELENWYKSLPDMNKMNCDFNLVFFKLNYHHTLLYLNGLCPKNYKLTLAEYKQVALSSKEIIESYAELLLSKSINYTWAGVHNLFSAGTSFLYALYNSAEIREIYKIGDVSKISQNCLYILYNLIDRCDAAKPCYEIFQKLTQVIIKLKYNGEYNSVIEISKESLYDINGGNVHSNLFHLVSELDHLNPLKNVNTNIMQSAPNDVENIQIEWNDSDLDLFFNELNKSEGTTPTNREGEKTFELIHNLPNEKIWDQYFTNR</sequence>
<keyword evidence="2" id="KW-0479">Metal-binding</keyword>
<dbReference type="InterPro" id="IPR036864">
    <property type="entry name" value="Zn2-C6_fun-type_DNA-bd_sf"/>
</dbReference>
<evidence type="ECO:0000256" key="8">
    <source>
        <dbReference type="SAM" id="MobiDB-lite"/>
    </source>
</evidence>
<gene>
    <name evidence="10" type="ORF">CANVERA_P4305</name>
</gene>
<keyword evidence="4" id="KW-0805">Transcription regulation</keyword>
<accession>A0A9W4TYI8</accession>
<evidence type="ECO:0000256" key="3">
    <source>
        <dbReference type="ARBA" id="ARBA00022833"/>
    </source>
</evidence>
<comment type="subcellular location">
    <subcellularLocation>
        <location evidence="1">Nucleus</location>
    </subcellularLocation>
</comment>
<proteinExistence type="predicted"/>
<organism evidence="10 11">
    <name type="scientific">Candida verbasci</name>
    <dbReference type="NCBI Taxonomy" id="1227364"/>
    <lineage>
        <taxon>Eukaryota</taxon>
        <taxon>Fungi</taxon>
        <taxon>Dikarya</taxon>
        <taxon>Ascomycota</taxon>
        <taxon>Saccharomycotina</taxon>
        <taxon>Pichiomycetes</taxon>
        <taxon>Debaryomycetaceae</taxon>
        <taxon>Candida/Lodderomyces clade</taxon>
        <taxon>Candida</taxon>
    </lineage>
</organism>
<evidence type="ECO:0000313" key="11">
    <source>
        <dbReference type="Proteomes" id="UP001152885"/>
    </source>
</evidence>
<dbReference type="Gene3D" id="4.10.240.10">
    <property type="entry name" value="Zn(2)-C6 fungal-type DNA-binding domain"/>
    <property type="match status" value="1"/>
</dbReference>
<keyword evidence="5" id="KW-0238">DNA-binding</keyword>
<dbReference type="GO" id="GO:0008270">
    <property type="term" value="F:zinc ion binding"/>
    <property type="evidence" value="ECO:0007669"/>
    <property type="project" value="InterPro"/>
</dbReference>
<evidence type="ECO:0000256" key="2">
    <source>
        <dbReference type="ARBA" id="ARBA00022723"/>
    </source>
</evidence>
<dbReference type="GO" id="GO:0045944">
    <property type="term" value="P:positive regulation of transcription by RNA polymerase II"/>
    <property type="evidence" value="ECO:0007669"/>
    <property type="project" value="TreeGrafter"/>
</dbReference>
<dbReference type="PROSITE" id="PS00463">
    <property type="entry name" value="ZN2_CY6_FUNGAL_1"/>
    <property type="match status" value="1"/>
</dbReference>
<evidence type="ECO:0000256" key="7">
    <source>
        <dbReference type="ARBA" id="ARBA00023242"/>
    </source>
</evidence>
<keyword evidence="11" id="KW-1185">Reference proteome</keyword>
<dbReference type="InterPro" id="IPR001138">
    <property type="entry name" value="Zn2Cys6_DnaBD"/>
</dbReference>
<keyword evidence="7" id="KW-0539">Nucleus</keyword>
<dbReference type="GO" id="GO:0005634">
    <property type="term" value="C:nucleus"/>
    <property type="evidence" value="ECO:0007669"/>
    <property type="project" value="UniProtKB-SubCell"/>
</dbReference>
<dbReference type="GO" id="GO:0000981">
    <property type="term" value="F:DNA-binding transcription factor activity, RNA polymerase II-specific"/>
    <property type="evidence" value="ECO:0007669"/>
    <property type="project" value="InterPro"/>
</dbReference>
<dbReference type="PANTHER" id="PTHR47782:SF1">
    <property type="entry name" value="PYRIMIDINE PATHWAY REGULATORY PROTEIN 1"/>
    <property type="match status" value="1"/>
</dbReference>
<dbReference type="AlphaFoldDB" id="A0A9W4TYI8"/>
<evidence type="ECO:0000256" key="4">
    <source>
        <dbReference type="ARBA" id="ARBA00023015"/>
    </source>
</evidence>
<name>A0A9W4TYI8_9ASCO</name>
<dbReference type="OrthoDB" id="2399539at2759"/>
<dbReference type="PANTHER" id="PTHR47782">
    <property type="entry name" value="ZN(II)2CYS6 TRANSCRIPTION FACTOR (EUROFUNG)-RELATED"/>
    <property type="match status" value="1"/>
</dbReference>
<feature type="region of interest" description="Disordered" evidence="8">
    <location>
        <begin position="1"/>
        <end position="24"/>
    </location>
</feature>
<dbReference type="Pfam" id="PF04082">
    <property type="entry name" value="Fungal_trans"/>
    <property type="match status" value="1"/>
</dbReference>
<dbReference type="InterPro" id="IPR007219">
    <property type="entry name" value="XnlR_reg_dom"/>
</dbReference>
<evidence type="ECO:0000313" key="10">
    <source>
        <dbReference type="EMBL" id="CAI5759793.1"/>
    </source>
</evidence>
<dbReference type="InterPro" id="IPR052202">
    <property type="entry name" value="Yeast_MetPath_Reg"/>
</dbReference>
<dbReference type="CDD" id="cd00067">
    <property type="entry name" value="GAL4"/>
    <property type="match status" value="1"/>
</dbReference>
<keyword evidence="6" id="KW-0804">Transcription</keyword>
<protein>
    <recommendedName>
        <fullName evidence="9">Zn(2)-C6 fungal-type domain-containing protein</fullName>
    </recommendedName>
</protein>
<dbReference type="SMART" id="SM00066">
    <property type="entry name" value="GAL4"/>
    <property type="match status" value="1"/>
</dbReference>
<dbReference type="Proteomes" id="UP001152885">
    <property type="component" value="Unassembled WGS sequence"/>
</dbReference>
<reference evidence="10" key="1">
    <citation type="submission" date="2022-12" db="EMBL/GenBank/DDBJ databases">
        <authorList>
            <person name="Brejova B."/>
        </authorList>
    </citation>
    <scope>NUCLEOTIDE SEQUENCE</scope>
</reference>
<dbReference type="EMBL" id="CANTUO010000005">
    <property type="protein sequence ID" value="CAI5759793.1"/>
    <property type="molecule type" value="Genomic_DNA"/>
</dbReference>
<dbReference type="CDD" id="cd12148">
    <property type="entry name" value="fungal_TF_MHR"/>
    <property type="match status" value="1"/>
</dbReference>
<evidence type="ECO:0000256" key="6">
    <source>
        <dbReference type="ARBA" id="ARBA00023163"/>
    </source>
</evidence>
<keyword evidence="3" id="KW-0862">Zinc</keyword>